<comment type="similarity">
    <text evidence="1">Belongs to the brassicaceae elicitor peptide family.</text>
</comment>
<evidence type="ECO:0000256" key="3">
    <source>
        <dbReference type="SAM" id="MobiDB-lite"/>
    </source>
</evidence>
<feature type="compositionally biased region" description="Basic and acidic residues" evidence="3">
    <location>
        <begin position="86"/>
        <end position="97"/>
    </location>
</feature>
<feature type="compositionally biased region" description="Basic and acidic residues" evidence="3">
    <location>
        <begin position="49"/>
        <end position="68"/>
    </location>
</feature>
<evidence type="ECO:0000313" key="5">
    <source>
        <dbReference type="Proteomes" id="UP001497480"/>
    </source>
</evidence>
<evidence type="ECO:0000313" key="4">
    <source>
        <dbReference type="EMBL" id="CAL0300665.1"/>
    </source>
</evidence>
<reference evidence="4 5" key="1">
    <citation type="submission" date="2024-03" db="EMBL/GenBank/DDBJ databases">
        <authorList>
            <person name="Martinez-Hernandez J."/>
        </authorList>
    </citation>
    <scope>NUCLEOTIDE SEQUENCE [LARGE SCALE GENOMIC DNA]</scope>
</reference>
<dbReference type="AlphaFoldDB" id="A0AAV1VUG6"/>
<evidence type="ECO:0000256" key="1">
    <source>
        <dbReference type="ARBA" id="ARBA00011021"/>
    </source>
</evidence>
<accession>A0AAV1VUG6</accession>
<dbReference type="InterPro" id="IPR035176">
    <property type="entry name" value="PEP"/>
</dbReference>
<dbReference type="Pfam" id="PF17232">
    <property type="entry name" value="Pep1_7"/>
    <property type="match status" value="1"/>
</dbReference>
<feature type="compositionally biased region" description="Polar residues" evidence="3">
    <location>
        <begin position="69"/>
        <end position="84"/>
    </location>
</feature>
<keyword evidence="5" id="KW-1185">Reference proteome</keyword>
<sequence length="106" mass="11911">MNRPLMNEEEEVHDRKCSFYLCHPCIFLEETLKAFLRCLGVETSSGSSRTKDSTKKREDEKALLKKDSVTTSQNNADPPSSTDASAMEKRGPRKPELSKGSPPQHD</sequence>
<dbReference type="GO" id="GO:0045087">
    <property type="term" value="P:innate immune response"/>
    <property type="evidence" value="ECO:0007669"/>
    <property type="project" value="InterPro"/>
</dbReference>
<gene>
    <name evidence="4" type="ORF">LLUT_LOCUS1725</name>
</gene>
<keyword evidence="2" id="KW-0611">Plant defense</keyword>
<evidence type="ECO:0000256" key="2">
    <source>
        <dbReference type="ARBA" id="ARBA00022821"/>
    </source>
</evidence>
<dbReference type="Proteomes" id="UP001497480">
    <property type="component" value="Unassembled WGS sequence"/>
</dbReference>
<dbReference type="EMBL" id="CAXHTB010000001">
    <property type="protein sequence ID" value="CAL0300665.1"/>
    <property type="molecule type" value="Genomic_DNA"/>
</dbReference>
<name>A0AAV1VUG6_LUPLU</name>
<proteinExistence type="inferred from homology"/>
<protein>
    <submittedName>
        <fullName evidence="4">Uncharacterized protein</fullName>
    </submittedName>
</protein>
<organism evidence="4 5">
    <name type="scientific">Lupinus luteus</name>
    <name type="common">European yellow lupine</name>
    <dbReference type="NCBI Taxonomy" id="3873"/>
    <lineage>
        <taxon>Eukaryota</taxon>
        <taxon>Viridiplantae</taxon>
        <taxon>Streptophyta</taxon>
        <taxon>Embryophyta</taxon>
        <taxon>Tracheophyta</taxon>
        <taxon>Spermatophyta</taxon>
        <taxon>Magnoliopsida</taxon>
        <taxon>eudicotyledons</taxon>
        <taxon>Gunneridae</taxon>
        <taxon>Pentapetalae</taxon>
        <taxon>rosids</taxon>
        <taxon>fabids</taxon>
        <taxon>Fabales</taxon>
        <taxon>Fabaceae</taxon>
        <taxon>Papilionoideae</taxon>
        <taxon>50 kb inversion clade</taxon>
        <taxon>genistoids sensu lato</taxon>
        <taxon>core genistoids</taxon>
        <taxon>Genisteae</taxon>
        <taxon>Lupinus</taxon>
    </lineage>
</organism>
<feature type="region of interest" description="Disordered" evidence="3">
    <location>
        <begin position="42"/>
        <end position="106"/>
    </location>
</feature>
<comment type="caution">
    <text evidence="4">The sequence shown here is derived from an EMBL/GenBank/DDBJ whole genome shotgun (WGS) entry which is preliminary data.</text>
</comment>